<dbReference type="Pfam" id="PF07587">
    <property type="entry name" value="PSD1"/>
    <property type="match status" value="1"/>
</dbReference>
<dbReference type="RefSeq" id="WP_264502294.1">
    <property type="nucleotide sequence ID" value="NZ_JAPDDS010000009.1"/>
</dbReference>
<dbReference type="Proteomes" id="UP001207930">
    <property type="component" value="Unassembled WGS sequence"/>
</dbReference>
<keyword evidence="2 4" id="KW-0479">Metal-binding</keyword>
<reference evidence="6 7" key="1">
    <citation type="submission" date="2022-10" db="EMBL/GenBank/DDBJ databases">
        <title>Luteolibacter flavescens strain MCCC 1K03193, whole genome shotgun sequencing project.</title>
        <authorList>
            <person name="Zhao G."/>
            <person name="Shen L."/>
        </authorList>
    </citation>
    <scope>NUCLEOTIDE SEQUENCE [LARGE SCALE GENOMIC DNA]</scope>
    <source>
        <strain evidence="6 7">MCCC 1K03193</strain>
    </source>
</reference>
<protein>
    <submittedName>
        <fullName evidence="6">PSD1 and planctomycete cytochrome C domain-containing protein</fullName>
    </submittedName>
</protein>
<dbReference type="EMBL" id="JAPDDS010000009">
    <property type="protein sequence ID" value="MCW1886338.1"/>
    <property type="molecule type" value="Genomic_DNA"/>
</dbReference>
<dbReference type="Pfam" id="PF07635">
    <property type="entry name" value="PSCyt1"/>
    <property type="match status" value="1"/>
</dbReference>
<evidence type="ECO:0000313" key="7">
    <source>
        <dbReference type="Proteomes" id="UP001207930"/>
    </source>
</evidence>
<evidence type="ECO:0000256" key="4">
    <source>
        <dbReference type="PROSITE-ProRule" id="PRU00433"/>
    </source>
</evidence>
<dbReference type="Pfam" id="PF07583">
    <property type="entry name" value="PSCyt2"/>
    <property type="match status" value="1"/>
</dbReference>
<keyword evidence="3 4" id="KW-0408">Iron</keyword>
<keyword evidence="7" id="KW-1185">Reference proteome</keyword>
<dbReference type="InterPro" id="IPR011444">
    <property type="entry name" value="DUF1549"/>
</dbReference>
<evidence type="ECO:0000256" key="1">
    <source>
        <dbReference type="ARBA" id="ARBA00022617"/>
    </source>
</evidence>
<sequence>MKALLPICSVSLLAIPSFLRAEEAGKVDFAKEVRPILSNRCFKCHGPDEGTREGGLRLDLREAALGEGDSGKIAIVPGKPDESEFMKRLHATDPDDIMPPASAKMEMSDKERDVLRQWIAQGAEYKEHWAFVAPVKAALPEGDAVHPIDQFIRKHLAEEKMKASPEAGKYQLIRRVSLDLTGLPPSPEETRAFIEDTSPDAYDKLVDRLLASPAYGERWARRWMDLARYADTNGYEKDRERSIWPWRDWVIRAINDDMPFDQFTIRQLAGDMLPDATPDDIVATGFHRNTMLNEEGGIDPLEFRYHAMTDRVATTGTTWLGMTVGCAQCHTHKYDPILHTEYFQFMAFLNNTEEIRYELPDATLAGREAARDKQVADLIAALPDKWPAPPPPAPKLTSVTSESGETAKVLPDQSALFSTPGANKDSYTLEFEAKDGVVDRIRLDALADAGIPSGGPGRTSHGNFVLSEIEVYVRTRQVGSEWQRVELAGASAAVEQPNFPVAHAIDGNPETGWAVQKDGTNLKSDKNATFTFKAPVDTRSTPYFMVKLVQNFGGSHTMGRVRLAVSGPEEPTHNGRNDAKLAYESWVERSRAATIPWTTLEPVKMESNEPVLTLEKDKSIFVSGDTTKDDRFVLTYKDFPAGTSSIRLEALSDKRLPAYGPGKTYYEGPSGDFLVYDVIVKADGKELKIASASSSNAASGGNAMLAIDEEDLTGWGPGGRFGEDCQAVFNLAEPLPAATELTIELRMGRHYAATLGKFRLSATTKQAKAPTQVLPYELELALASGDEAKIEAVRPALTRYFLLNSPELTAHTNPIRELLKPLPTTTTLAMEERDAAHPRKTFLHSRGEYTQPANEVKPDVPAFLPPMDPKEPKNRLGFARWLVSRTHPLTARVTVNRQWQAFFGNGLVKTIDDFGFQGEMPSNQPLLDWLAVDFMENGWSMKKLHRQIVTSATYKQSSKVTPELLEEDPQNRLLARGPRTRVEAEMVRDIALSSAGLLSKKMYGPSVRPPQPDSVTEAAYGGMSWPVSQGEDRYRRALYTFAKRSAPFASSLTFDAPTGEACIPRREMANTPLQSLVLLNDEVYFEAAQVLGKKVAALSATPEEKAKYIFERCLTRPPEVSEADTLVTFHREQLERLKSGELKTSELMPAGSTDDEAAWMTVARILLNLDETITRN</sequence>
<gene>
    <name evidence="6" type="ORF">OKA04_16490</name>
</gene>
<dbReference type="SUPFAM" id="SSF46626">
    <property type="entry name" value="Cytochrome c"/>
    <property type="match status" value="1"/>
</dbReference>
<accession>A0ABT3FRY8</accession>
<dbReference type="InterPro" id="IPR011429">
    <property type="entry name" value="Cyt_c_Planctomycete-type"/>
</dbReference>
<evidence type="ECO:0000256" key="2">
    <source>
        <dbReference type="ARBA" id="ARBA00022723"/>
    </source>
</evidence>
<name>A0ABT3FRY8_9BACT</name>
<evidence type="ECO:0000256" key="3">
    <source>
        <dbReference type="ARBA" id="ARBA00023004"/>
    </source>
</evidence>
<feature type="domain" description="Cytochrome c" evidence="5">
    <location>
        <begin position="20"/>
        <end position="213"/>
    </location>
</feature>
<evidence type="ECO:0000259" key="5">
    <source>
        <dbReference type="PROSITE" id="PS51007"/>
    </source>
</evidence>
<evidence type="ECO:0000313" key="6">
    <source>
        <dbReference type="EMBL" id="MCW1886338.1"/>
    </source>
</evidence>
<proteinExistence type="predicted"/>
<dbReference type="PANTHER" id="PTHR35889">
    <property type="entry name" value="CYCLOINULO-OLIGOSACCHARIDE FRUCTANOTRANSFERASE-RELATED"/>
    <property type="match status" value="1"/>
</dbReference>
<keyword evidence="1 4" id="KW-0349">Heme</keyword>
<dbReference type="PROSITE" id="PS51007">
    <property type="entry name" value="CYTC"/>
    <property type="match status" value="1"/>
</dbReference>
<comment type="caution">
    <text evidence="6">The sequence shown here is derived from an EMBL/GenBank/DDBJ whole genome shotgun (WGS) entry which is preliminary data.</text>
</comment>
<dbReference type="InterPro" id="IPR036909">
    <property type="entry name" value="Cyt_c-like_dom_sf"/>
</dbReference>
<dbReference type="PANTHER" id="PTHR35889:SF3">
    <property type="entry name" value="F-BOX DOMAIN-CONTAINING PROTEIN"/>
    <property type="match status" value="1"/>
</dbReference>
<dbReference type="InterPro" id="IPR022655">
    <property type="entry name" value="DUF1553"/>
</dbReference>
<organism evidence="6 7">
    <name type="scientific">Luteolibacter flavescens</name>
    <dbReference type="NCBI Taxonomy" id="1859460"/>
    <lineage>
        <taxon>Bacteria</taxon>
        <taxon>Pseudomonadati</taxon>
        <taxon>Verrucomicrobiota</taxon>
        <taxon>Verrucomicrobiia</taxon>
        <taxon>Verrucomicrobiales</taxon>
        <taxon>Verrucomicrobiaceae</taxon>
        <taxon>Luteolibacter</taxon>
    </lineage>
</organism>
<dbReference type="InterPro" id="IPR009056">
    <property type="entry name" value="Cyt_c-like_dom"/>
</dbReference>